<evidence type="ECO:0000256" key="8">
    <source>
        <dbReference type="ARBA" id="ARBA00037948"/>
    </source>
</evidence>
<feature type="region of interest" description="Disordered" evidence="9">
    <location>
        <begin position="106"/>
        <end position="193"/>
    </location>
</feature>
<feature type="domain" description="C2H2-type" evidence="10">
    <location>
        <begin position="343"/>
        <end position="363"/>
    </location>
</feature>
<evidence type="ECO:0000313" key="12">
    <source>
        <dbReference type="Proteomes" id="UP001153709"/>
    </source>
</evidence>
<comment type="similarity">
    <text evidence="8">Belongs to the snail C2H2-type zinc-finger protein family.</text>
</comment>
<dbReference type="SUPFAM" id="SSF57716">
    <property type="entry name" value="Glucocorticoid receptor-like (DNA-binding domain)"/>
    <property type="match status" value="1"/>
</dbReference>
<dbReference type="AlphaFoldDB" id="A0A9N9XER3"/>
<evidence type="ECO:0000313" key="11">
    <source>
        <dbReference type="EMBL" id="CAG9836692.1"/>
    </source>
</evidence>
<comment type="subcellular location">
    <subcellularLocation>
        <location evidence="1">Nucleus</location>
    </subcellularLocation>
</comment>
<gene>
    <name evidence="11" type="ORF">DIABBA_LOCUS9760</name>
</gene>
<dbReference type="Pfam" id="PF07776">
    <property type="entry name" value="zf-AD"/>
    <property type="match status" value="1"/>
</dbReference>
<dbReference type="OrthoDB" id="6077919at2759"/>
<dbReference type="GO" id="GO:0000981">
    <property type="term" value="F:DNA-binding transcription factor activity, RNA polymerase II-specific"/>
    <property type="evidence" value="ECO:0007669"/>
    <property type="project" value="TreeGrafter"/>
</dbReference>
<feature type="compositionally biased region" description="Basic and acidic residues" evidence="9">
    <location>
        <begin position="110"/>
        <end position="120"/>
    </location>
</feature>
<dbReference type="InterPro" id="IPR003604">
    <property type="entry name" value="Matrin/U1-like-C_Znf_C2H2"/>
</dbReference>
<evidence type="ECO:0000256" key="3">
    <source>
        <dbReference type="ARBA" id="ARBA00022737"/>
    </source>
</evidence>
<dbReference type="GO" id="GO:0005634">
    <property type="term" value="C:nucleus"/>
    <property type="evidence" value="ECO:0007669"/>
    <property type="project" value="InterPro"/>
</dbReference>
<sequence length="719" mass="83202">MITAVALYQCRLCLNKTPHRVNIFGGDFPWMLDLLASIRVHEEDGLPKYSCTKCAKEVQMALMVKKRIIKAHQFLLEALKKNRDVFQRTVIPPIVNKVEYLVPNKTKTTKQKEISKESKPIIKQNQTQSESKLVQSSNEATANEDANKESVKHDISTGVTEKTNAKQKTKTARQKAVSKKSNRPISKQNKRSLDQDLDNTDFTCETCNLTFPDKRTFTKHHKKHEKRQCHICQRVLRSDNMRKHIRMHESGPSSCSICGATFKNFSGVRTHIFRYHEQTAQQYICEECGKGFRIKYKFLLHKKSAHLGLRNFKCTKCGKAFFTNWHLIAHVRMTHEKLRNHVCEYCGTGFSSRYALKTHERQHTNEKPFVCQICSEGFRQRVSLKSHLKSKHGTEEAKEYFCKICEKGFATNYALNIHERLHKTKKCEICSENFSVGEFLTNHLREVHHVEVEMKEEKLEQAYRICLRNDIKIVLGDMNARIGRERVFMPTIGRHSLHNISSDNGLRLINLAAALNMTVASTYFEHKNIHKVTWTSPDGRTTSHIDHILIDSRHGTDIKNCRSYRGANIDSDHYLNVQKLGDATVAKQYWENITNRLRNQSLSEEDQRDIASYWNRIKEDIESAAQDEIGTETCTRKNHWFDYEGKDATQKKNEAYAKMLTRRTKTKEEDESCEVNGADEREEDPQTILEVKDAVNKLARNKSPGIDNLPPEIYKEVPS</sequence>
<name>A0A9N9XER3_DIABA</name>
<dbReference type="PROSITE" id="PS00028">
    <property type="entry name" value="ZINC_FINGER_C2H2_1"/>
    <property type="match status" value="7"/>
</dbReference>
<dbReference type="PANTHER" id="PTHR24388:SF54">
    <property type="entry name" value="PROTEIN ESCARGOT"/>
    <property type="match status" value="1"/>
</dbReference>
<evidence type="ECO:0000256" key="6">
    <source>
        <dbReference type="ARBA" id="ARBA00023125"/>
    </source>
</evidence>
<dbReference type="FunFam" id="3.30.160.60:FF:000100">
    <property type="entry name" value="Zinc finger 45-like"/>
    <property type="match status" value="1"/>
</dbReference>
<feature type="compositionally biased region" description="Basic and acidic residues" evidence="9">
    <location>
        <begin position="145"/>
        <end position="155"/>
    </location>
</feature>
<evidence type="ECO:0000256" key="9">
    <source>
        <dbReference type="SAM" id="MobiDB-lite"/>
    </source>
</evidence>
<reference evidence="11" key="1">
    <citation type="submission" date="2022-01" db="EMBL/GenBank/DDBJ databases">
        <authorList>
            <person name="King R."/>
        </authorList>
    </citation>
    <scope>NUCLEOTIDE SEQUENCE</scope>
</reference>
<feature type="domain" description="C2H2-type" evidence="10">
    <location>
        <begin position="314"/>
        <end position="335"/>
    </location>
</feature>
<feature type="compositionally biased region" description="Basic residues" evidence="9">
    <location>
        <begin position="165"/>
        <end position="182"/>
    </location>
</feature>
<dbReference type="SMART" id="SM00355">
    <property type="entry name" value="ZnF_C2H2"/>
    <property type="match status" value="9"/>
</dbReference>
<dbReference type="GO" id="GO:0008270">
    <property type="term" value="F:zinc ion binding"/>
    <property type="evidence" value="ECO:0007669"/>
    <property type="project" value="UniProtKB-KW"/>
</dbReference>
<feature type="region of interest" description="Disordered" evidence="9">
    <location>
        <begin position="661"/>
        <end position="688"/>
    </location>
</feature>
<feature type="domain" description="C2H2-type" evidence="10">
    <location>
        <begin position="371"/>
        <end position="392"/>
    </location>
</feature>
<evidence type="ECO:0000256" key="4">
    <source>
        <dbReference type="ARBA" id="ARBA00022771"/>
    </source>
</evidence>
<accession>A0A9N9XER3</accession>
<proteinExistence type="inferred from homology"/>
<keyword evidence="2" id="KW-0479">Metal-binding</keyword>
<dbReference type="SUPFAM" id="SSF57667">
    <property type="entry name" value="beta-beta-alpha zinc fingers"/>
    <property type="match status" value="4"/>
</dbReference>
<keyword evidence="6" id="KW-0238">DNA-binding</keyword>
<evidence type="ECO:0000256" key="5">
    <source>
        <dbReference type="ARBA" id="ARBA00022833"/>
    </source>
</evidence>
<dbReference type="GO" id="GO:0000978">
    <property type="term" value="F:RNA polymerase II cis-regulatory region sequence-specific DNA binding"/>
    <property type="evidence" value="ECO:0007669"/>
    <property type="project" value="TreeGrafter"/>
</dbReference>
<organism evidence="11 12">
    <name type="scientific">Diabrotica balteata</name>
    <name type="common">Banded cucumber beetle</name>
    <dbReference type="NCBI Taxonomy" id="107213"/>
    <lineage>
        <taxon>Eukaryota</taxon>
        <taxon>Metazoa</taxon>
        <taxon>Ecdysozoa</taxon>
        <taxon>Arthropoda</taxon>
        <taxon>Hexapoda</taxon>
        <taxon>Insecta</taxon>
        <taxon>Pterygota</taxon>
        <taxon>Neoptera</taxon>
        <taxon>Endopterygota</taxon>
        <taxon>Coleoptera</taxon>
        <taxon>Polyphaga</taxon>
        <taxon>Cucujiformia</taxon>
        <taxon>Chrysomeloidea</taxon>
        <taxon>Chrysomelidae</taxon>
        <taxon>Galerucinae</taxon>
        <taxon>Diabroticina</taxon>
        <taxon>Diabroticites</taxon>
        <taxon>Diabrotica</taxon>
    </lineage>
</organism>
<keyword evidence="3" id="KW-0677">Repeat</keyword>
<dbReference type="InterPro" id="IPR012934">
    <property type="entry name" value="Znf_AD"/>
</dbReference>
<evidence type="ECO:0000256" key="2">
    <source>
        <dbReference type="ARBA" id="ARBA00022723"/>
    </source>
</evidence>
<dbReference type="Proteomes" id="UP001153709">
    <property type="component" value="Chromosome 6"/>
</dbReference>
<evidence type="ECO:0000256" key="7">
    <source>
        <dbReference type="ARBA" id="ARBA00023242"/>
    </source>
</evidence>
<evidence type="ECO:0000259" key="10">
    <source>
        <dbReference type="PROSITE" id="PS00028"/>
    </source>
</evidence>
<dbReference type="SUPFAM" id="SSF56219">
    <property type="entry name" value="DNase I-like"/>
    <property type="match status" value="1"/>
</dbReference>
<protein>
    <recommendedName>
        <fullName evidence="10">C2H2-type domain-containing protein</fullName>
    </recommendedName>
</protein>
<dbReference type="SMART" id="SM00451">
    <property type="entry name" value="ZnF_U1"/>
    <property type="match status" value="2"/>
</dbReference>
<dbReference type="PANTHER" id="PTHR24388">
    <property type="entry name" value="ZINC FINGER PROTEIN"/>
    <property type="match status" value="1"/>
</dbReference>
<keyword evidence="5" id="KW-0862">Zinc</keyword>
<feature type="domain" description="C2H2-type" evidence="10">
    <location>
        <begin position="402"/>
        <end position="422"/>
    </location>
</feature>
<dbReference type="InterPro" id="IPR050527">
    <property type="entry name" value="Snail/Krueppel_Znf"/>
</dbReference>
<feature type="domain" description="C2H2-type" evidence="10">
    <location>
        <begin position="427"/>
        <end position="449"/>
    </location>
</feature>
<dbReference type="InterPro" id="IPR036691">
    <property type="entry name" value="Endo/exonu/phosph_ase_sf"/>
</dbReference>
<evidence type="ECO:0000256" key="1">
    <source>
        <dbReference type="ARBA" id="ARBA00004123"/>
    </source>
</evidence>
<keyword evidence="4" id="KW-0863">Zinc-finger</keyword>
<dbReference type="Pfam" id="PF13894">
    <property type="entry name" value="zf-C2H2_4"/>
    <property type="match status" value="1"/>
</dbReference>
<dbReference type="Pfam" id="PF00096">
    <property type="entry name" value="zf-C2H2"/>
    <property type="match status" value="3"/>
</dbReference>
<dbReference type="InterPro" id="IPR013087">
    <property type="entry name" value="Znf_C2H2_type"/>
</dbReference>
<keyword evidence="12" id="KW-1185">Reference proteome</keyword>
<dbReference type="Gene3D" id="3.30.160.60">
    <property type="entry name" value="Classic Zinc Finger"/>
    <property type="match status" value="5"/>
</dbReference>
<dbReference type="EMBL" id="OU898281">
    <property type="protein sequence ID" value="CAG9836692.1"/>
    <property type="molecule type" value="Genomic_DNA"/>
</dbReference>
<feature type="domain" description="C2H2-type" evidence="10">
    <location>
        <begin position="285"/>
        <end position="306"/>
    </location>
</feature>
<dbReference type="InterPro" id="IPR036236">
    <property type="entry name" value="Znf_C2H2_sf"/>
</dbReference>
<keyword evidence="7" id="KW-0539">Nucleus</keyword>
<feature type="compositionally biased region" description="Polar residues" evidence="9">
    <location>
        <begin position="125"/>
        <end position="141"/>
    </location>
</feature>
<feature type="domain" description="C2H2-type" evidence="10">
    <location>
        <begin position="204"/>
        <end position="224"/>
    </location>
</feature>